<dbReference type="SMART" id="SM01326">
    <property type="entry name" value="PTEN_C2"/>
    <property type="match status" value="1"/>
</dbReference>
<dbReference type="SUPFAM" id="SSF49562">
    <property type="entry name" value="C2 domain (Calcium/lipid-binding domain, CaLB)"/>
    <property type="match status" value="1"/>
</dbReference>
<evidence type="ECO:0000259" key="3">
    <source>
        <dbReference type="PROSITE" id="PS51182"/>
    </source>
</evidence>
<dbReference type="AlphaFoldDB" id="A0A6P4BGM5"/>
<dbReference type="GeneID" id="107463172"/>
<feature type="domain" description="C2 tensin-type" evidence="3">
    <location>
        <begin position="197"/>
        <end position="334"/>
    </location>
</feature>
<reference evidence="5" key="2">
    <citation type="submission" date="2025-08" db="UniProtKB">
        <authorList>
            <consortium name="RefSeq"/>
        </authorList>
    </citation>
    <scope>IDENTIFICATION</scope>
    <source>
        <tissue evidence="5">Whole plant</tissue>
    </source>
</reference>
<keyword evidence="1" id="KW-0904">Protein phosphatase</keyword>
<evidence type="ECO:0000256" key="1">
    <source>
        <dbReference type="ARBA" id="ARBA00022912"/>
    </source>
</evidence>
<proteinExistence type="predicted"/>
<sequence length="511" mass="58761">MSLFKRFFYRQPPDGLLEISERVFVFDCCFSTNVVEKEAYKDYIGGIVAGLQYHFPDASIMVCNFREWETRSQISDMLAQFDMPVMEYPQQYEGCPLLPLEMVHHFLQSSESWLSVEGQQNVVLLHCERGGWPVLAFMLAGLLLYRTHYTRELNTLEMVYKLVRKELLFPFNPQPSQLRYLQYVSRRHLDYEWPPQETPLLLYCLILRDLPLFGGGEGCRPIVRVYGPDPTRPANSSSNILFQTPGSLIRHYPQAECRLVGIDIYCCVQGDVVLECIHLSEDLVHEEIMFRIMFHTAFVHSNILILSRDDIDVAWDSKEQFPKDFRAEVLFLDVYDLVHNLSNVSRDTSDTESDSPDEFYEVEEIFTNEDCSDPLTSQDSTSDDGSHQQEVGKVESCINTVKDIAVDDVKYKFQRMTDLDPHEIKDIVVDEVEIKSNSIADNMDLQDEEVTIIMHKNFDEGEEKHDLSMSHSVHKLHSSVSDPPLESTTTYFKSNASASTSSTPTRTSTSI</sequence>
<dbReference type="InterPro" id="IPR035892">
    <property type="entry name" value="C2_domain_sf"/>
</dbReference>
<feature type="region of interest" description="Disordered" evidence="2">
    <location>
        <begin position="474"/>
        <end position="511"/>
    </location>
</feature>
<dbReference type="InterPro" id="IPR051144">
    <property type="entry name" value="Formin_homology_domain"/>
</dbReference>
<dbReference type="RefSeq" id="XP_015937400.1">
    <property type="nucleotide sequence ID" value="XM_016081914.3"/>
</dbReference>
<dbReference type="GO" id="GO:0004721">
    <property type="term" value="F:phosphoprotein phosphatase activity"/>
    <property type="evidence" value="ECO:0007669"/>
    <property type="project" value="UniProtKB-KW"/>
</dbReference>
<dbReference type="Gene3D" id="2.60.40.1110">
    <property type="match status" value="1"/>
</dbReference>
<dbReference type="KEGG" id="adu:107463172"/>
<feature type="compositionally biased region" description="Basic and acidic residues" evidence="2">
    <location>
        <begin position="384"/>
        <end position="393"/>
    </location>
</feature>
<dbReference type="PANTHER" id="PTHR45733">
    <property type="entry name" value="FORMIN-J"/>
    <property type="match status" value="1"/>
</dbReference>
<evidence type="ECO:0000313" key="5">
    <source>
        <dbReference type="RefSeq" id="XP_015937400.1"/>
    </source>
</evidence>
<reference evidence="4" key="1">
    <citation type="journal article" date="2016" name="Nat. Genet.">
        <title>The genome sequences of Arachis duranensis and Arachis ipaensis, the diploid ancestors of cultivated peanut.</title>
        <authorList>
            <person name="Bertioli D.J."/>
            <person name="Cannon S.B."/>
            <person name="Froenicke L."/>
            <person name="Huang G."/>
            <person name="Farmer A.D."/>
            <person name="Cannon E.K."/>
            <person name="Liu X."/>
            <person name="Gao D."/>
            <person name="Clevenger J."/>
            <person name="Dash S."/>
            <person name="Ren L."/>
            <person name="Moretzsohn M.C."/>
            <person name="Shirasawa K."/>
            <person name="Huang W."/>
            <person name="Vidigal B."/>
            <person name="Abernathy B."/>
            <person name="Chu Y."/>
            <person name="Niederhuth C.E."/>
            <person name="Umale P."/>
            <person name="Araujo A.C."/>
            <person name="Kozik A."/>
            <person name="Kim K.D."/>
            <person name="Burow M.D."/>
            <person name="Varshney R.K."/>
            <person name="Wang X."/>
            <person name="Zhang X."/>
            <person name="Barkley N."/>
            <person name="Guimaraes P.M."/>
            <person name="Isobe S."/>
            <person name="Guo B."/>
            <person name="Liao B."/>
            <person name="Stalker H.T."/>
            <person name="Schmitz R.J."/>
            <person name="Scheffler B.E."/>
            <person name="Leal-Bertioli S.C."/>
            <person name="Xun X."/>
            <person name="Jackson S.A."/>
            <person name="Michelmore R."/>
            <person name="Ozias-Akins P."/>
        </authorList>
    </citation>
    <scope>NUCLEOTIDE SEQUENCE [LARGE SCALE GENOMIC DNA]</scope>
    <source>
        <strain evidence="4">cv. V14167</strain>
    </source>
</reference>
<dbReference type="Pfam" id="PF10409">
    <property type="entry name" value="PTEN_C2"/>
    <property type="match status" value="1"/>
</dbReference>
<name>A0A6P4BGM5_ARADU</name>
<feature type="region of interest" description="Disordered" evidence="2">
    <location>
        <begin position="370"/>
        <end position="393"/>
    </location>
</feature>
<dbReference type="Proteomes" id="UP000515211">
    <property type="component" value="Chromosome 8"/>
</dbReference>
<protein>
    <submittedName>
        <fullName evidence="5">Formin-like protein 20</fullName>
    </submittedName>
</protein>
<organism evidence="4 5">
    <name type="scientific">Arachis duranensis</name>
    <name type="common">Wild peanut</name>
    <dbReference type="NCBI Taxonomy" id="130453"/>
    <lineage>
        <taxon>Eukaryota</taxon>
        <taxon>Viridiplantae</taxon>
        <taxon>Streptophyta</taxon>
        <taxon>Embryophyta</taxon>
        <taxon>Tracheophyta</taxon>
        <taxon>Spermatophyta</taxon>
        <taxon>Magnoliopsida</taxon>
        <taxon>eudicotyledons</taxon>
        <taxon>Gunneridae</taxon>
        <taxon>Pentapetalae</taxon>
        <taxon>rosids</taxon>
        <taxon>fabids</taxon>
        <taxon>Fabales</taxon>
        <taxon>Fabaceae</taxon>
        <taxon>Papilionoideae</taxon>
        <taxon>50 kb inversion clade</taxon>
        <taxon>dalbergioids sensu lato</taxon>
        <taxon>Dalbergieae</taxon>
        <taxon>Pterocarpus clade</taxon>
        <taxon>Arachis</taxon>
    </lineage>
</organism>
<keyword evidence="1" id="KW-0378">Hydrolase</keyword>
<dbReference type="InterPro" id="IPR014020">
    <property type="entry name" value="Tensin_C2-dom"/>
</dbReference>
<dbReference type="SUPFAM" id="SSF52799">
    <property type="entry name" value="(Phosphotyrosine protein) phosphatases II"/>
    <property type="match status" value="1"/>
</dbReference>
<feature type="compositionally biased region" description="Low complexity" evidence="2">
    <location>
        <begin position="494"/>
        <end position="511"/>
    </location>
</feature>
<dbReference type="OrthoDB" id="1668162at2759"/>
<accession>A0A6P4BGM5</accession>
<evidence type="ECO:0000313" key="4">
    <source>
        <dbReference type="Proteomes" id="UP000515211"/>
    </source>
</evidence>
<dbReference type="PANTHER" id="PTHR45733:SF10">
    <property type="entry name" value="FORMIN-LIKE PROTEIN 15A-RELATED"/>
    <property type="match status" value="1"/>
</dbReference>
<dbReference type="InterPro" id="IPR029021">
    <property type="entry name" value="Prot-tyrosine_phosphatase-like"/>
</dbReference>
<keyword evidence="4" id="KW-1185">Reference proteome</keyword>
<dbReference type="Gene3D" id="3.90.190.10">
    <property type="entry name" value="Protein tyrosine phosphatase superfamily"/>
    <property type="match status" value="1"/>
</dbReference>
<evidence type="ECO:0000256" key="2">
    <source>
        <dbReference type="SAM" id="MobiDB-lite"/>
    </source>
</evidence>
<dbReference type="PROSITE" id="PS51182">
    <property type="entry name" value="C2_TENSIN"/>
    <property type="match status" value="1"/>
</dbReference>
<gene>
    <name evidence="5" type="primary">LOC107463172</name>
</gene>